<organism evidence="2 3">
    <name type="scientific">Dokdonia donghaensis DSW-1</name>
    <dbReference type="NCBI Taxonomy" id="1300343"/>
    <lineage>
        <taxon>Bacteria</taxon>
        <taxon>Pseudomonadati</taxon>
        <taxon>Bacteroidota</taxon>
        <taxon>Flavobacteriia</taxon>
        <taxon>Flavobacteriales</taxon>
        <taxon>Flavobacteriaceae</taxon>
        <taxon>Dokdonia</taxon>
    </lineage>
</organism>
<dbReference type="RefSeq" id="WP_035325693.1">
    <property type="nucleotide sequence ID" value="NZ_CP015125.1"/>
</dbReference>
<sequence length="171" mass="19264">MKFITKLVVLAILVTFLSCSSDDDNSSLQEVAITTASLSGTYELTAYNSLDITLLETEDGTYTESIIGEHLTLGNSNITFTESGDYSFNYNYVITEKYALNGFTYITDNVDYSDASAGDYTITGDQKVLFNGREYEATLLNNGELTIYFEQYEETEYYENTYSQELTFTKV</sequence>
<feature type="signal peptide" evidence="1">
    <location>
        <begin position="1"/>
        <end position="21"/>
    </location>
</feature>
<dbReference type="AlphaFoldDB" id="A0A0A2GW90"/>
<comment type="caution">
    <text evidence="2">The sequence shown here is derived from an EMBL/GenBank/DDBJ whole genome shotgun (WGS) entry which is preliminary data.</text>
</comment>
<feature type="chain" id="PRO_5001999343" description="Lipocalin-like domain-containing protein" evidence="1">
    <location>
        <begin position="22"/>
        <end position="171"/>
    </location>
</feature>
<dbReference type="KEGG" id="ddo:I597_0233"/>
<dbReference type="EMBL" id="JSAQ01000001">
    <property type="protein sequence ID" value="KGO06586.1"/>
    <property type="molecule type" value="Genomic_DNA"/>
</dbReference>
<evidence type="ECO:0008006" key="4">
    <source>
        <dbReference type="Google" id="ProtNLM"/>
    </source>
</evidence>
<protein>
    <recommendedName>
        <fullName evidence="4">Lipocalin-like domain-containing protein</fullName>
    </recommendedName>
</protein>
<keyword evidence="3" id="KW-1185">Reference proteome</keyword>
<dbReference type="Proteomes" id="UP000030140">
    <property type="component" value="Unassembled WGS sequence"/>
</dbReference>
<dbReference type="PATRIC" id="fig|1300343.5.peg.235"/>
<reference evidence="2 3" key="1">
    <citation type="submission" date="2014-10" db="EMBL/GenBank/DDBJ databases">
        <title>Draft genome sequence of the proteorhodopsin-containing marine bacterium Dokdonia donghaensis.</title>
        <authorList>
            <person name="Gomez-Consarnau L."/>
            <person name="Gonzalez J.M."/>
            <person name="Riedel T."/>
            <person name="Jaenicke S."/>
            <person name="Wagner-Doebler I."/>
            <person name="Fuhrman J.A."/>
        </authorList>
    </citation>
    <scope>NUCLEOTIDE SEQUENCE [LARGE SCALE GENOMIC DNA]</scope>
    <source>
        <strain evidence="2 3">DSW-1</strain>
    </source>
</reference>
<dbReference type="PROSITE" id="PS51257">
    <property type="entry name" value="PROKAR_LIPOPROTEIN"/>
    <property type="match status" value="1"/>
</dbReference>
<name>A0A0A2GW90_9FLAO</name>
<evidence type="ECO:0000313" key="2">
    <source>
        <dbReference type="EMBL" id="KGO06586.1"/>
    </source>
</evidence>
<gene>
    <name evidence="2" type="ORF">NV36_06855</name>
</gene>
<proteinExistence type="predicted"/>
<evidence type="ECO:0000256" key="1">
    <source>
        <dbReference type="SAM" id="SignalP"/>
    </source>
</evidence>
<accession>A0A0A2GW90</accession>
<evidence type="ECO:0000313" key="3">
    <source>
        <dbReference type="Proteomes" id="UP000030140"/>
    </source>
</evidence>
<keyword evidence="1" id="KW-0732">Signal</keyword>